<dbReference type="AlphaFoldDB" id="A0A168JHY6"/>
<feature type="compositionally biased region" description="Polar residues" evidence="1">
    <location>
        <begin position="275"/>
        <end position="284"/>
    </location>
</feature>
<dbReference type="InterPro" id="IPR022210">
    <property type="entry name" value="TF_GCR1-like"/>
</dbReference>
<reference evidence="3 4" key="1">
    <citation type="submission" date="2015-06" db="EMBL/GenBank/DDBJ databases">
        <title>Expansion of signal transduction pathways in fungi by whole-genome duplication.</title>
        <authorList>
            <consortium name="DOE Joint Genome Institute"/>
            <person name="Corrochano L.M."/>
            <person name="Kuo A."/>
            <person name="Marcet-Houben M."/>
            <person name="Polaino S."/>
            <person name="Salamov A."/>
            <person name="Villalobos J.M."/>
            <person name="Alvarez M.I."/>
            <person name="Avalos J."/>
            <person name="Benito E.P."/>
            <person name="Benoit I."/>
            <person name="Burger G."/>
            <person name="Camino L.P."/>
            <person name="Canovas D."/>
            <person name="Cerda-Olmedo E."/>
            <person name="Cheng J.-F."/>
            <person name="Dominguez A."/>
            <person name="Elias M."/>
            <person name="Eslava A.P."/>
            <person name="Glaser F."/>
            <person name="Grimwood J."/>
            <person name="Gutierrez G."/>
            <person name="Heitman J."/>
            <person name="Henrissat B."/>
            <person name="Iturriaga E.A."/>
            <person name="Lang B.F."/>
            <person name="Lavin J.L."/>
            <person name="Lee S."/>
            <person name="Li W."/>
            <person name="Lindquist E."/>
            <person name="Lopez-Garcia S."/>
            <person name="Luque E.M."/>
            <person name="Marcos A.T."/>
            <person name="Martin J."/>
            <person name="Mccluskey K."/>
            <person name="Medina H.R."/>
            <person name="Miralles-Duran A."/>
            <person name="Miyazaki A."/>
            <person name="Munoz-Torres E."/>
            <person name="Oguiza J.A."/>
            <person name="Ohm R."/>
            <person name="Olmedo M."/>
            <person name="Orejas M."/>
            <person name="Ortiz-Castellanos L."/>
            <person name="Pisabarro A.G."/>
            <person name="Rodriguez-Romero J."/>
            <person name="Ruiz-Herrera J."/>
            <person name="Ruiz-Vazquez R."/>
            <person name="Sanz C."/>
            <person name="Schackwitz W."/>
            <person name="Schmutz J."/>
            <person name="Shahriari M."/>
            <person name="Shelest E."/>
            <person name="Silva-Franco F."/>
            <person name="Soanes D."/>
            <person name="Syed K."/>
            <person name="Tagua V.G."/>
            <person name="Talbot N.J."/>
            <person name="Thon M."/>
            <person name="De Vries R.P."/>
            <person name="Wiebenga A."/>
            <person name="Yadav J.S."/>
            <person name="Braun E.L."/>
            <person name="Baker S."/>
            <person name="Garre V."/>
            <person name="Horwitz B."/>
            <person name="Torres-Martinez S."/>
            <person name="Idnurm A."/>
            <person name="Herrera-Estrella A."/>
            <person name="Gabaldon T."/>
            <person name="Grigoriev I.V."/>
        </authorList>
    </citation>
    <scope>NUCLEOTIDE SEQUENCE [LARGE SCALE GENOMIC DNA]</scope>
    <source>
        <strain evidence="3 4">CBS 277.49</strain>
    </source>
</reference>
<dbReference type="PANTHER" id="PTHR37784:SF4">
    <property type="entry name" value="TRANSCRIPTION FACTOR-LIKE PROTEIN EUC1"/>
    <property type="match status" value="1"/>
</dbReference>
<comment type="caution">
    <text evidence="3">The sequence shown here is derived from an EMBL/GenBank/DDBJ whole genome shotgun (WGS) entry which is preliminary data.</text>
</comment>
<dbReference type="GO" id="GO:0000978">
    <property type="term" value="F:RNA polymerase II cis-regulatory region sequence-specific DNA binding"/>
    <property type="evidence" value="ECO:0007669"/>
    <property type="project" value="TreeGrafter"/>
</dbReference>
<dbReference type="PANTHER" id="PTHR37784">
    <property type="entry name" value="PROTEIN MSN1"/>
    <property type="match status" value="1"/>
</dbReference>
<name>A0A168JHY6_MUCCL</name>
<feature type="compositionally biased region" description="Low complexity" evidence="1">
    <location>
        <begin position="251"/>
        <end position="273"/>
    </location>
</feature>
<feature type="domain" description="Transcription activator GCR1-like" evidence="2">
    <location>
        <begin position="294"/>
        <end position="369"/>
    </location>
</feature>
<keyword evidence="4" id="KW-1185">Reference proteome</keyword>
<gene>
    <name evidence="3" type="ORF">MUCCIDRAFT_165115</name>
</gene>
<protein>
    <recommendedName>
        <fullName evidence="2">Transcription activator GCR1-like domain-containing protein</fullName>
    </recommendedName>
</protein>
<dbReference type="VEuPathDB" id="FungiDB:MUCCIDRAFT_165115"/>
<dbReference type="Pfam" id="PF12550">
    <property type="entry name" value="GCR1_C"/>
    <property type="match status" value="1"/>
</dbReference>
<dbReference type="OrthoDB" id="2287578at2759"/>
<dbReference type="STRING" id="747725.A0A168JHY6"/>
<evidence type="ECO:0000313" key="4">
    <source>
        <dbReference type="Proteomes" id="UP000077051"/>
    </source>
</evidence>
<dbReference type="GO" id="GO:0060963">
    <property type="term" value="P:positive regulation of ribosomal protein gene transcription by RNA polymerase II"/>
    <property type="evidence" value="ECO:0007669"/>
    <property type="project" value="TreeGrafter"/>
</dbReference>
<evidence type="ECO:0000313" key="3">
    <source>
        <dbReference type="EMBL" id="OAD01218.1"/>
    </source>
</evidence>
<sequence length="402" mass="45070">MPRQTLKNKTQAEVDIIVAHENHCDELVEKYIPHFLDIWRNNKRRLQQSENGAPVETVSDTDVPSFLNAEGTYDAALQEEHDRQMQSQAYSNIIKNRSYNTTVTYGYRQIEFLLFCEKYYASMPLADRFQANEKTLLAFMMREANALLTMTLNLKISQATAKKKTMLQKVNSHVAANVIPQSVILTELAPEVQQEITALKTALDEQHSSVNSRLDATDNGVQQVLSLLNSIISGQQPLQLSVTLNGNLATSSNPSTNNIPSTSTATTSNIPIPAATTSSASNPRRFQANGVPDFKMSRGLTTVEQLHQEWYTGLGGNWPVAELEATWGTQWRLNDRKFVNIRRCVISAISDLENDLGLSTTAAIEQLQDVMARNNWSLHKLGVQLQNGNFYPCEVTKRRKLN</sequence>
<dbReference type="InterPro" id="IPR052146">
    <property type="entry name" value="HOT1"/>
</dbReference>
<dbReference type="EMBL" id="AMYB01000006">
    <property type="protein sequence ID" value="OAD01218.1"/>
    <property type="molecule type" value="Genomic_DNA"/>
</dbReference>
<accession>A0A168JHY6</accession>
<proteinExistence type="predicted"/>
<dbReference type="Proteomes" id="UP000077051">
    <property type="component" value="Unassembled WGS sequence"/>
</dbReference>
<feature type="region of interest" description="Disordered" evidence="1">
    <location>
        <begin position="251"/>
        <end position="285"/>
    </location>
</feature>
<dbReference type="GO" id="GO:0000981">
    <property type="term" value="F:DNA-binding transcription factor activity, RNA polymerase II-specific"/>
    <property type="evidence" value="ECO:0007669"/>
    <property type="project" value="TreeGrafter"/>
</dbReference>
<evidence type="ECO:0000256" key="1">
    <source>
        <dbReference type="SAM" id="MobiDB-lite"/>
    </source>
</evidence>
<evidence type="ECO:0000259" key="2">
    <source>
        <dbReference type="Pfam" id="PF12550"/>
    </source>
</evidence>
<organism evidence="3 4">
    <name type="scientific">Mucor lusitanicus CBS 277.49</name>
    <dbReference type="NCBI Taxonomy" id="747725"/>
    <lineage>
        <taxon>Eukaryota</taxon>
        <taxon>Fungi</taxon>
        <taxon>Fungi incertae sedis</taxon>
        <taxon>Mucoromycota</taxon>
        <taxon>Mucoromycotina</taxon>
        <taxon>Mucoromycetes</taxon>
        <taxon>Mucorales</taxon>
        <taxon>Mucorineae</taxon>
        <taxon>Mucoraceae</taxon>
        <taxon>Mucor</taxon>
    </lineage>
</organism>